<dbReference type="InterPro" id="IPR058545">
    <property type="entry name" value="Beta-prop_EMC1_1st"/>
</dbReference>
<evidence type="ECO:0000259" key="6">
    <source>
        <dbReference type="Pfam" id="PF25293"/>
    </source>
</evidence>
<gene>
    <name evidence="7" type="ORF">M6B38_292100</name>
</gene>
<protein>
    <submittedName>
        <fullName evidence="7">Enhancer of mRNA-decapping protein 4-like</fullName>
    </submittedName>
</protein>
<keyword evidence="2" id="KW-0963">Cytoplasm</keyword>
<proteinExistence type="predicted"/>
<dbReference type="EMBL" id="JANAVB010006599">
    <property type="protein sequence ID" value="KAJ6844340.1"/>
    <property type="molecule type" value="Genomic_DNA"/>
</dbReference>
<dbReference type="AlphaFoldDB" id="A0AAX6HTF7"/>
<keyword evidence="4" id="KW-0677">Repeat</keyword>
<reference evidence="7" key="2">
    <citation type="submission" date="2023-04" db="EMBL/GenBank/DDBJ databases">
        <authorList>
            <person name="Bruccoleri R.E."/>
            <person name="Oakeley E.J."/>
            <person name="Faust A.-M."/>
            <person name="Dessus-Babus S."/>
            <person name="Altorfer M."/>
            <person name="Burckhardt D."/>
            <person name="Oertli M."/>
            <person name="Naumann U."/>
            <person name="Petersen F."/>
            <person name="Wong J."/>
        </authorList>
    </citation>
    <scope>NUCLEOTIDE SEQUENCE</scope>
    <source>
        <strain evidence="7">GSM-AAB239-AS_SAM_17_03QT</strain>
        <tissue evidence="7">Leaf</tissue>
    </source>
</reference>
<keyword evidence="8" id="KW-1185">Reference proteome</keyword>
<dbReference type="GO" id="GO:0000932">
    <property type="term" value="C:P-body"/>
    <property type="evidence" value="ECO:0007669"/>
    <property type="project" value="TreeGrafter"/>
</dbReference>
<dbReference type="PANTHER" id="PTHR15598">
    <property type="entry name" value="ENHANCER OF MRNA-DECAPPING PROTEIN 4"/>
    <property type="match status" value="1"/>
</dbReference>
<reference evidence="7" key="1">
    <citation type="journal article" date="2023" name="GigaByte">
        <title>Genome assembly of the bearded iris, Iris pallida Lam.</title>
        <authorList>
            <person name="Bruccoleri R.E."/>
            <person name="Oakeley E.J."/>
            <person name="Faust A.M.E."/>
            <person name="Altorfer M."/>
            <person name="Dessus-Babus S."/>
            <person name="Burckhardt D."/>
            <person name="Oertli M."/>
            <person name="Naumann U."/>
            <person name="Petersen F."/>
            <person name="Wong J."/>
        </authorList>
    </citation>
    <scope>NUCLEOTIDE SEQUENCE</scope>
    <source>
        <strain evidence="7">GSM-AAB239-AS_SAM_17_03QT</strain>
    </source>
</reference>
<accession>A0AAX6HTF7</accession>
<dbReference type="InterPro" id="IPR045152">
    <property type="entry name" value="EDC4-like"/>
</dbReference>
<feature type="signal peptide" evidence="5">
    <location>
        <begin position="1"/>
        <end position="23"/>
    </location>
</feature>
<comment type="caution">
    <text evidence="7">The sequence shown here is derived from an EMBL/GenBank/DDBJ whole genome shotgun (WGS) entry which is preliminary data.</text>
</comment>
<evidence type="ECO:0000313" key="8">
    <source>
        <dbReference type="Proteomes" id="UP001140949"/>
    </source>
</evidence>
<organism evidence="7 8">
    <name type="scientific">Iris pallida</name>
    <name type="common">Sweet iris</name>
    <dbReference type="NCBI Taxonomy" id="29817"/>
    <lineage>
        <taxon>Eukaryota</taxon>
        <taxon>Viridiplantae</taxon>
        <taxon>Streptophyta</taxon>
        <taxon>Embryophyta</taxon>
        <taxon>Tracheophyta</taxon>
        <taxon>Spermatophyta</taxon>
        <taxon>Magnoliopsida</taxon>
        <taxon>Liliopsida</taxon>
        <taxon>Asparagales</taxon>
        <taxon>Iridaceae</taxon>
        <taxon>Iridoideae</taxon>
        <taxon>Irideae</taxon>
        <taxon>Iris</taxon>
    </lineage>
</organism>
<keyword evidence="3" id="KW-0853">WD repeat</keyword>
<dbReference type="Proteomes" id="UP001140949">
    <property type="component" value="Unassembled WGS sequence"/>
</dbReference>
<comment type="subcellular location">
    <subcellularLocation>
        <location evidence="1">Cytoplasm</location>
    </subcellularLocation>
</comment>
<dbReference type="GO" id="GO:0031087">
    <property type="term" value="P:deadenylation-independent decapping of nuclear-transcribed mRNA"/>
    <property type="evidence" value="ECO:0007669"/>
    <property type="project" value="InterPro"/>
</dbReference>
<dbReference type="Pfam" id="PF25293">
    <property type="entry name" value="Beta-prop_EMC1_N"/>
    <property type="match status" value="1"/>
</dbReference>
<evidence type="ECO:0000256" key="1">
    <source>
        <dbReference type="ARBA" id="ARBA00004496"/>
    </source>
</evidence>
<evidence type="ECO:0000256" key="3">
    <source>
        <dbReference type="ARBA" id="ARBA00022574"/>
    </source>
</evidence>
<evidence type="ECO:0000256" key="5">
    <source>
        <dbReference type="SAM" id="SignalP"/>
    </source>
</evidence>
<evidence type="ECO:0000256" key="4">
    <source>
        <dbReference type="ARBA" id="ARBA00022737"/>
    </source>
</evidence>
<feature type="chain" id="PRO_5043635100" evidence="5">
    <location>
        <begin position="24"/>
        <end position="727"/>
    </location>
</feature>
<dbReference type="PANTHER" id="PTHR15598:SF5">
    <property type="entry name" value="ENHANCER OF MRNA-DECAPPING PROTEIN 4"/>
    <property type="match status" value="1"/>
</dbReference>
<feature type="domain" description="EMC1 first beta-propeller" evidence="6">
    <location>
        <begin position="492"/>
        <end position="592"/>
    </location>
</feature>
<evidence type="ECO:0000256" key="2">
    <source>
        <dbReference type="ARBA" id="ARBA00022490"/>
    </source>
</evidence>
<evidence type="ECO:0000313" key="7">
    <source>
        <dbReference type="EMBL" id="KAJ6844340.1"/>
    </source>
</evidence>
<keyword evidence="5" id="KW-0732">Signal</keyword>
<sequence length="727" mass="81922">MKNLTILIAVVFFFLPMVDTGAAGQSRINLVSELLGPDWEAYRERSPINHGFRQGSTDEHWRLTEEERFLSLEGNVLNLVNTFDRLLEEFGKRSKGGVDFPHYIPSMEPPAPPTLPAPDYGYSPQFSAPYYCYPQYQQYPTPPQPFATSSSTWSPQPYSPPPPSYNCNPLPYAELLSLPPTWNHQQQWQNPSAPPLQQWLTMSLQYPQHYTAPPTYLQQPYQYPQQQYPMSPQPYVNSSSSTWNQQPSSCSPPTDLYNCYQPPQLYSTPLPPPQYTTQLTPLSGYHHPPQISSQQQQYQFAPYVYDEMPARREAHRCLDSEDSVFDEMQGIQMQLSIEDLNPGKHQPLVADNMSIEPVNLSDTVSSKHEATVARQIQEQFQTSGKRSLQEALKPSLELSVVPTFVRTGNTKALNPVGMHQSNRPTAGIPEMVLSIQQMEMLLDPKMELSRFIFEHKFGEAFTMALQQGDVSIFSWLYSRGELHAIFSMVPLPLNQRILLSSKFSGLFAMKTDSSIVMIRLEGEGELEVIDKIQHSVSVSNAISRSGEQVFAIVHDEESEIITVKLDNNLSNVLRKTVKIDSQSGNVAKEGVTVVKGEHNLFEWLNGHLVKLKGTLILVIPDNLAAVLGMRLKSSETIKMMAWDPGIPIHWVFTSTPATTTTSTLPSALTSFMHTIFMVQFQIILPPGTNIPNAYAMDRGWMGPNYSICLSPCSGEEREMVWDPGIKL</sequence>
<name>A0AAX6HTF7_IRIPA</name>